<evidence type="ECO:0000313" key="3">
    <source>
        <dbReference type="Proteomes" id="UP000076744"/>
    </source>
</evidence>
<name>A0A167LYZ0_CORFA</name>
<keyword evidence="3" id="KW-1185">Reference proteome</keyword>
<accession>A0A167LYZ0</accession>
<feature type="region of interest" description="Disordered" evidence="1">
    <location>
        <begin position="47"/>
        <end position="370"/>
    </location>
</feature>
<organism evidence="2 3">
    <name type="scientific">Cordyceps fumosorosea (strain ARSEF 2679)</name>
    <name type="common">Isaria fumosorosea</name>
    <dbReference type="NCBI Taxonomy" id="1081104"/>
    <lineage>
        <taxon>Eukaryota</taxon>
        <taxon>Fungi</taxon>
        <taxon>Dikarya</taxon>
        <taxon>Ascomycota</taxon>
        <taxon>Pezizomycotina</taxon>
        <taxon>Sordariomycetes</taxon>
        <taxon>Hypocreomycetidae</taxon>
        <taxon>Hypocreales</taxon>
        <taxon>Cordycipitaceae</taxon>
        <taxon>Cordyceps</taxon>
    </lineage>
</organism>
<dbReference type="GeneID" id="30024938"/>
<dbReference type="OrthoDB" id="3439480at2759"/>
<dbReference type="STRING" id="1081104.A0A167LYZ0"/>
<dbReference type="EMBL" id="AZHB01000033">
    <property type="protein sequence ID" value="OAA53707.1"/>
    <property type="molecule type" value="Genomic_DNA"/>
</dbReference>
<feature type="compositionally biased region" description="Low complexity" evidence="1">
    <location>
        <begin position="74"/>
        <end position="87"/>
    </location>
</feature>
<feature type="compositionally biased region" description="Basic and acidic residues" evidence="1">
    <location>
        <begin position="358"/>
        <end position="370"/>
    </location>
</feature>
<feature type="compositionally biased region" description="Low complexity" evidence="1">
    <location>
        <begin position="97"/>
        <end position="106"/>
    </location>
</feature>
<proteinExistence type="predicted"/>
<sequence>MCTTTVYVHADGRRSAGTQPVLCHLSRFGRPCSALIEVEQSMSRDRIPPAAPAAPIHSGTHSPRPSSHESTGNRYSISSRHSNSSRQSTDDHHSTGSRHSSTSSSRRSARDRSPGIYINGQRVNVQSSSGRERIVVVPNPPTPRTPPQNHAVPRTAPSSPANNLAVPHTSSSPRESYNRPYLVDERTPRYFQVPPSPTASNSSRHSRQTSTSSQGSTRYSYTSVSSAAAASAAEEEAERERTREKRREARKDQEMKERIQKANAEIANRQSYGRAGEQRAPQQQQVASERRSRRDDFDEPLAGAMGRLSVEDRNWQERRAHQRALQLAQQEQEEQDRRLRERMVPSRRATVGPASRRPRVDYEHGVYRYE</sequence>
<feature type="compositionally biased region" description="Basic and acidic residues" evidence="1">
    <location>
        <begin position="238"/>
        <end position="260"/>
    </location>
</feature>
<dbReference type="RefSeq" id="XP_018700575.1">
    <property type="nucleotide sequence ID" value="XM_018852249.1"/>
</dbReference>
<dbReference type="Proteomes" id="UP000076744">
    <property type="component" value="Unassembled WGS sequence"/>
</dbReference>
<evidence type="ECO:0000256" key="1">
    <source>
        <dbReference type="SAM" id="MobiDB-lite"/>
    </source>
</evidence>
<protein>
    <submittedName>
        <fullName evidence="2">Uncharacterized protein</fullName>
    </submittedName>
</protein>
<dbReference type="AlphaFoldDB" id="A0A167LYZ0"/>
<evidence type="ECO:0000313" key="2">
    <source>
        <dbReference type="EMBL" id="OAA53707.1"/>
    </source>
</evidence>
<feature type="compositionally biased region" description="Polar residues" evidence="1">
    <location>
        <begin position="59"/>
        <end position="73"/>
    </location>
</feature>
<feature type="compositionally biased region" description="Basic and acidic residues" evidence="1">
    <location>
        <begin position="335"/>
        <end position="344"/>
    </location>
</feature>
<gene>
    <name evidence="2" type="ORF">ISF_08646</name>
</gene>
<comment type="caution">
    <text evidence="2">The sequence shown here is derived from an EMBL/GenBank/DDBJ whole genome shotgun (WGS) entry which is preliminary data.</text>
</comment>
<feature type="compositionally biased region" description="Basic and acidic residues" evidence="1">
    <location>
        <begin position="309"/>
        <end position="319"/>
    </location>
</feature>
<reference evidence="2 3" key="1">
    <citation type="journal article" date="2016" name="Genome Biol. Evol.">
        <title>Divergent and convergent evolution of fungal pathogenicity.</title>
        <authorList>
            <person name="Shang Y."/>
            <person name="Xiao G."/>
            <person name="Zheng P."/>
            <person name="Cen K."/>
            <person name="Zhan S."/>
            <person name="Wang C."/>
        </authorList>
    </citation>
    <scope>NUCLEOTIDE SEQUENCE [LARGE SCALE GENOMIC DNA]</scope>
    <source>
        <strain evidence="2 3">ARSEF 2679</strain>
    </source>
</reference>
<feature type="compositionally biased region" description="Low complexity" evidence="1">
    <location>
        <begin position="200"/>
        <end position="232"/>
    </location>
</feature>
<feature type="compositionally biased region" description="Polar residues" evidence="1">
    <location>
        <begin position="156"/>
        <end position="175"/>
    </location>
</feature>